<accession>A0A0C2WPK3</accession>
<dbReference type="Pfam" id="PF14441">
    <property type="entry name" value="OTT_1508_deam"/>
    <property type="match status" value="1"/>
</dbReference>
<dbReference type="HOGENOM" id="CLU_039517_0_0_1"/>
<reference evidence="2 3" key="1">
    <citation type="submission" date="2014-04" db="EMBL/GenBank/DDBJ databases">
        <title>Evolutionary Origins and Diversification of the Mycorrhizal Mutualists.</title>
        <authorList>
            <consortium name="DOE Joint Genome Institute"/>
            <consortium name="Mycorrhizal Genomics Consortium"/>
            <person name="Kohler A."/>
            <person name="Kuo A."/>
            <person name="Nagy L.G."/>
            <person name="Floudas D."/>
            <person name="Copeland A."/>
            <person name="Barry K.W."/>
            <person name="Cichocki N."/>
            <person name="Veneault-Fourrey C."/>
            <person name="LaButti K."/>
            <person name="Lindquist E.A."/>
            <person name="Lipzen A."/>
            <person name="Lundell T."/>
            <person name="Morin E."/>
            <person name="Murat C."/>
            <person name="Riley R."/>
            <person name="Ohm R."/>
            <person name="Sun H."/>
            <person name="Tunlid A."/>
            <person name="Henrissat B."/>
            <person name="Grigoriev I.V."/>
            <person name="Hibbett D.S."/>
            <person name="Martin F."/>
        </authorList>
    </citation>
    <scope>NUCLEOTIDE SEQUENCE [LARGE SCALE GENOMIC DNA]</scope>
    <source>
        <strain evidence="2 3">Koide BX008</strain>
    </source>
</reference>
<evidence type="ECO:0000313" key="3">
    <source>
        <dbReference type="Proteomes" id="UP000054549"/>
    </source>
</evidence>
<protein>
    <submittedName>
        <fullName evidence="2">Uncharacterized protein</fullName>
    </submittedName>
</protein>
<dbReference type="InParanoid" id="A0A0C2WPK3"/>
<organism evidence="2 3">
    <name type="scientific">Amanita muscaria (strain Koide BX008)</name>
    <dbReference type="NCBI Taxonomy" id="946122"/>
    <lineage>
        <taxon>Eukaryota</taxon>
        <taxon>Fungi</taxon>
        <taxon>Dikarya</taxon>
        <taxon>Basidiomycota</taxon>
        <taxon>Agaricomycotina</taxon>
        <taxon>Agaricomycetes</taxon>
        <taxon>Agaricomycetidae</taxon>
        <taxon>Agaricales</taxon>
        <taxon>Pluteineae</taxon>
        <taxon>Amanitaceae</taxon>
        <taxon>Amanita</taxon>
    </lineage>
</organism>
<name>A0A0C2WPK3_AMAMK</name>
<dbReference type="OrthoDB" id="3063780at2759"/>
<dbReference type="Proteomes" id="UP000054549">
    <property type="component" value="Unassembled WGS sequence"/>
</dbReference>
<dbReference type="EMBL" id="KN818345">
    <property type="protein sequence ID" value="KIL58183.1"/>
    <property type="molecule type" value="Genomic_DNA"/>
</dbReference>
<evidence type="ECO:0000313" key="2">
    <source>
        <dbReference type="EMBL" id="KIL58183.1"/>
    </source>
</evidence>
<feature type="region of interest" description="Disordered" evidence="1">
    <location>
        <begin position="27"/>
        <end position="47"/>
    </location>
</feature>
<evidence type="ECO:0000256" key="1">
    <source>
        <dbReference type="SAM" id="MobiDB-lite"/>
    </source>
</evidence>
<proteinExistence type="predicted"/>
<dbReference type="InterPro" id="IPR027796">
    <property type="entry name" value="OTT_1508_deam-like"/>
</dbReference>
<gene>
    <name evidence="2" type="ORF">M378DRAFT_27689</name>
</gene>
<keyword evidence="3" id="KW-1185">Reference proteome</keyword>
<dbReference type="AlphaFoldDB" id="A0A0C2WPK3"/>
<sequence length="468" mass="52589">MDVMDDQRNLSEQLQLLHELQYSDLDMPYQGASTHSNRQSRRGDSNTNREVRLLDTIALALTTGNPGDVIAAAFDKREKLQLVLAKNGPPTPDDVAAANEFISLIGARAVSNAVDLFPFLIRRCGANIDKRIRNLHTSIRDEELRNDFALALEAYEPEADITAEFPGADWLFGKYGDATPPIATVWGDFVEQITDSTSQGLSAGDFSKSKYTQILILADALKRSRFLKTLIEDRNLLTKDRKWRAEKLKRRLDKVCQYVTGISYLIQKSKRYFPIPHHWVMDTFTGTGESVFNLCENAYDAVSRGLDRPLSPAIVDKLDKDFPSIRSNWERQQTMHTCIHAELRLILHLGPPSTIKSPIHPIGVSKRSCFCCTLWIESHNCIFGTRWMTSGSHGKPYANWALPGAACSYAIQADGRSSVDKAVLKPVSTRLTDALDWHFPGQSSDSEQEELHRQLMDLAADLADQLPW</sequence>